<dbReference type="PANTHER" id="PTHR11216:SF161">
    <property type="entry name" value="CALCIUM-BINDING EF HAND FAMILY PROTEIN"/>
    <property type="match status" value="1"/>
</dbReference>
<name>A0A396JLS0_MEDTR</name>
<gene>
    <name evidence="3" type="ORF">MtrunA17_Chr1g0152711</name>
</gene>
<dbReference type="Proteomes" id="UP000265566">
    <property type="component" value="Chromosome 1"/>
</dbReference>
<dbReference type="SUPFAM" id="SSF47473">
    <property type="entry name" value="EF-hand"/>
    <property type="match status" value="1"/>
</dbReference>
<dbReference type="GO" id="GO:0005509">
    <property type="term" value="F:calcium ion binding"/>
    <property type="evidence" value="ECO:0007669"/>
    <property type="project" value="InterPro"/>
</dbReference>
<dbReference type="Pfam" id="PF12763">
    <property type="entry name" value="EH"/>
    <property type="match status" value="1"/>
</dbReference>
<evidence type="ECO:0000259" key="1">
    <source>
        <dbReference type="PROSITE" id="PS50031"/>
    </source>
</evidence>
<evidence type="ECO:0000313" key="3">
    <source>
        <dbReference type="EMBL" id="RHN77245.1"/>
    </source>
</evidence>
<dbReference type="CDD" id="cd00052">
    <property type="entry name" value="EH"/>
    <property type="match status" value="1"/>
</dbReference>
<dbReference type="Gramene" id="rna682">
    <property type="protein sequence ID" value="RHN77245.1"/>
    <property type="gene ID" value="gene682"/>
</dbReference>
<sequence>MASSSSLSAPNVVLFDAFFRRADLDCDGRISGVEAVSFFQGSGLPQKILAQIWKFANTNQSGFLGRAEFYNALKLVTVAQSKRELTPELVKNAFYGPAASMIPAPQINFAATVTPPRHSHPLDHFQIKTTFLLLLDLTLQLPLPSLLMAT</sequence>
<feature type="domain" description="EF-hand" evidence="2">
    <location>
        <begin position="10"/>
        <end position="45"/>
    </location>
</feature>
<dbReference type="PANTHER" id="PTHR11216">
    <property type="entry name" value="EH DOMAIN"/>
    <property type="match status" value="1"/>
</dbReference>
<evidence type="ECO:0000259" key="2">
    <source>
        <dbReference type="PROSITE" id="PS50222"/>
    </source>
</evidence>
<dbReference type="PROSITE" id="PS50031">
    <property type="entry name" value="EH"/>
    <property type="match status" value="1"/>
</dbReference>
<proteinExistence type="predicted"/>
<reference evidence="4" key="1">
    <citation type="journal article" date="2018" name="Nat. Plants">
        <title>Whole-genome landscape of Medicago truncatula symbiotic genes.</title>
        <authorList>
            <person name="Pecrix Y."/>
            <person name="Staton S.E."/>
            <person name="Sallet E."/>
            <person name="Lelandais-Briere C."/>
            <person name="Moreau S."/>
            <person name="Carrere S."/>
            <person name="Blein T."/>
            <person name="Jardinaud M.F."/>
            <person name="Latrasse D."/>
            <person name="Zouine M."/>
            <person name="Zahm M."/>
            <person name="Kreplak J."/>
            <person name="Mayjonade B."/>
            <person name="Satge C."/>
            <person name="Perez M."/>
            <person name="Cauet S."/>
            <person name="Marande W."/>
            <person name="Chantry-Darmon C."/>
            <person name="Lopez-Roques C."/>
            <person name="Bouchez O."/>
            <person name="Berard A."/>
            <person name="Debelle F."/>
            <person name="Munos S."/>
            <person name="Bendahmane A."/>
            <person name="Berges H."/>
            <person name="Niebel A."/>
            <person name="Buitink J."/>
            <person name="Frugier F."/>
            <person name="Benhamed M."/>
            <person name="Crespi M."/>
            <person name="Gouzy J."/>
            <person name="Gamas P."/>
        </authorList>
    </citation>
    <scope>NUCLEOTIDE SEQUENCE [LARGE SCALE GENOMIC DNA]</scope>
    <source>
        <strain evidence="4">cv. Jemalong A17</strain>
    </source>
</reference>
<accession>A0A396JLS0</accession>
<organism evidence="3 4">
    <name type="scientific">Medicago truncatula</name>
    <name type="common">Barrel medic</name>
    <name type="synonym">Medicago tribuloides</name>
    <dbReference type="NCBI Taxonomy" id="3880"/>
    <lineage>
        <taxon>Eukaryota</taxon>
        <taxon>Viridiplantae</taxon>
        <taxon>Streptophyta</taxon>
        <taxon>Embryophyta</taxon>
        <taxon>Tracheophyta</taxon>
        <taxon>Spermatophyta</taxon>
        <taxon>Magnoliopsida</taxon>
        <taxon>eudicotyledons</taxon>
        <taxon>Gunneridae</taxon>
        <taxon>Pentapetalae</taxon>
        <taxon>rosids</taxon>
        <taxon>fabids</taxon>
        <taxon>Fabales</taxon>
        <taxon>Fabaceae</taxon>
        <taxon>Papilionoideae</taxon>
        <taxon>50 kb inversion clade</taxon>
        <taxon>NPAAA clade</taxon>
        <taxon>Hologalegina</taxon>
        <taxon>IRL clade</taxon>
        <taxon>Trifolieae</taxon>
        <taxon>Medicago</taxon>
    </lineage>
</organism>
<dbReference type="InterPro" id="IPR002048">
    <property type="entry name" value="EF_hand_dom"/>
</dbReference>
<feature type="domain" description="EH" evidence="1">
    <location>
        <begin position="11"/>
        <end position="101"/>
    </location>
</feature>
<dbReference type="PROSITE" id="PS50222">
    <property type="entry name" value="EF_HAND_2"/>
    <property type="match status" value="1"/>
</dbReference>
<dbReference type="AlphaFoldDB" id="A0A396JLS0"/>
<protein>
    <submittedName>
        <fullName evidence="3">Putative EF-hand domain pair protein</fullName>
    </submittedName>
</protein>
<dbReference type="EMBL" id="PSQE01000001">
    <property type="protein sequence ID" value="RHN77245.1"/>
    <property type="molecule type" value="Genomic_DNA"/>
</dbReference>
<dbReference type="InterPro" id="IPR011992">
    <property type="entry name" value="EF-hand-dom_pair"/>
</dbReference>
<dbReference type="SMART" id="SM00027">
    <property type="entry name" value="EH"/>
    <property type="match status" value="1"/>
</dbReference>
<comment type="caution">
    <text evidence="3">The sequence shown here is derived from an EMBL/GenBank/DDBJ whole genome shotgun (WGS) entry which is preliminary data.</text>
</comment>
<dbReference type="InterPro" id="IPR000261">
    <property type="entry name" value="EH_dom"/>
</dbReference>
<dbReference type="Gene3D" id="1.10.238.10">
    <property type="entry name" value="EF-hand"/>
    <property type="match status" value="1"/>
</dbReference>
<evidence type="ECO:0000313" key="4">
    <source>
        <dbReference type="Proteomes" id="UP000265566"/>
    </source>
</evidence>